<comment type="caution">
    <text evidence="1">The sequence shown here is derived from an EMBL/GenBank/DDBJ whole genome shotgun (WGS) entry which is preliminary data.</text>
</comment>
<dbReference type="AlphaFoldDB" id="A0A016UJY4"/>
<keyword evidence="2" id="KW-1185">Reference proteome</keyword>
<proteinExistence type="predicted"/>
<dbReference type="Proteomes" id="UP000024635">
    <property type="component" value="Unassembled WGS sequence"/>
</dbReference>
<dbReference type="EMBL" id="JARK01001374">
    <property type="protein sequence ID" value="EYC15142.1"/>
    <property type="molecule type" value="Genomic_DNA"/>
</dbReference>
<name>A0A016UJY4_9BILA</name>
<evidence type="ECO:0000313" key="1">
    <source>
        <dbReference type="EMBL" id="EYC15142.1"/>
    </source>
</evidence>
<gene>
    <name evidence="1" type="primary">Acey_s0038.g3650</name>
    <name evidence="1" type="ORF">Y032_0038g3650</name>
</gene>
<protein>
    <submittedName>
        <fullName evidence="1">Uncharacterized protein</fullName>
    </submittedName>
</protein>
<evidence type="ECO:0000313" key="2">
    <source>
        <dbReference type="Proteomes" id="UP000024635"/>
    </source>
</evidence>
<reference evidence="2" key="1">
    <citation type="journal article" date="2015" name="Nat. Genet.">
        <title>The genome and transcriptome of the zoonotic hookworm Ancylostoma ceylanicum identify infection-specific gene families.</title>
        <authorList>
            <person name="Schwarz E.M."/>
            <person name="Hu Y."/>
            <person name="Antoshechkin I."/>
            <person name="Miller M.M."/>
            <person name="Sternberg P.W."/>
            <person name="Aroian R.V."/>
        </authorList>
    </citation>
    <scope>NUCLEOTIDE SEQUENCE</scope>
    <source>
        <strain evidence="2">HY135</strain>
    </source>
</reference>
<organism evidence="1 2">
    <name type="scientific">Ancylostoma ceylanicum</name>
    <dbReference type="NCBI Taxonomy" id="53326"/>
    <lineage>
        <taxon>Eukaryota</taxon>
        <taxon>Metazoa</taxon>
        <taxon>Ecdysozoa</taxon>
        <taxon>Nematoda</taxon>
        <taxon>Chromadorea</taxon>
        <taxon>Rhabditida</taxon>
        <taxon>Rhabditina</taxon>
        <taxon>Rhabditomorpha</taxon>
        <taxon>Strongyloidea</taxon>
        <taxon>Ancylostomatidae</taxon>
        <taxon>Ancylostomatinae</taxon>
        <taxon>Ancylostoma</taxon>
    </lineage>
</organism>
<sequence length="78" mass="8921">MSDLNSICIQTRPQPYSGSNTNYFQSVWTCEGDTGMNFEKLVPSIYVSMNTGRGKNKSSMKTFSFYFVLTKPRDMLRS</sequence>
<accession>A0A016UJY4</accession>